<dbReference type="OrthoDB" id="10480683at2759"/>
<accession>A0A2P5FYA4</accession>
<evidence type="ECO:0000313" key="2">
    <source>
        <dbReference type="Proteomes" id="UP000237000"/>
    </source>
</evidence>
<proteinExistence type="predicted"/>
<organism evidence="1 2">
    <name type="scientific">Trema orientale</name>
    <name type="common">Charcoal tree</name>
    <name type="synonym">Celtis orientalis</name>
    <dbReference type="NCBI Taxonomy" id="63057"/>
    <lineage>
        <taxon>Eukaryota</taxon>
        <taxon>Viridiplantae</taxon>
        <taxon>Streptophyta</taxon>
        <taxon>Embryophyta</taxon>
        <taxon>Tracheophyta</taxon>
        <taxon>Spermatophyta</taxon>
        <taxon>Magnoliopsida</taxon>
        <taxon>eudicotyledons</taxon>
        <taxon>Gunneridae</taxon>
        <taxon>Pentapetalae</taxon>
        <taxon>rosids</taxon>
        <taxon>fabids</taxon>
        <taxon>Rosales</taxon>
        <taxon>Cannabaceae</taxon>
        <taxon>Trema</taxon>
    </lineage>
</organism>
<name>A0A2P5FYA4_TREOI</name>
<dbReference type="AlphaFoldDB" id="A0A2P5FYA4"/>
<comment type="caution">
    <text evidence="1">The sequence shown here is derived from an EMBL/GenBank/DDBJ whole genome shotgun (WGS) entry which is preliminary data.</text>
</comment>
<sequence>MIIPSRKSVLDLLIFFKLASSGSQINHTGIVIAVLSCTISAGAKVNSIGRIPELTSSENKN</sequence>
<keyword evidence="2" id="KW-1185">Reference proteome</keyword>
<dbReference type="EMBL" id="JXTC01000004">
    <property type="protein sequence ID" value="POO02737.1"/>
    <property type="molecule type" value="Genomic_DNA"/>
</dbReference>
<dbReference type="Proteomes" id="UP000237000">
    <property type="component" value="Unassembled WGS sequence"/>
</dbReference>
<reference evidence="2" key="1">
    <citation type="submission" date="2016-06" db="EMBL/GenBank/DDBJ databases">
        <title>Parallel loss of symbiosis genes in relatives of nitrogen-fixing non-legume Parasponia.</title>
        <authorList>
            <person name="Van Velzen R."/>
            <person name="Holmer R."/>
            <person name="Bu F."/>
            <person name="Rutten L."/>
            <person name="Van Zeijl A."/>
            <person name="Liu W."/>
            <person name="Santuari L."/>
            <person name="Cao Q."/>
            <person name="Sharma T."/>
            <person name="Shen D."/>
            <person name="Roswanjaya Y."/>
            <person name="Wardhani T."/>
            <person name="Kalhor M.S."/>
            <person name="Jansen J."/>
            <person name="Van den Hoogen J."/>
            <person name="Gungor B."/>
            <person name="Hartog M."/>
            <person name="Hontelez J."/>
            <person name="Verver J."/>
            <person name="Yang W.-C."/>
            <person name="Schijlen E."/>
            <person name="Repin R."/>
            <person name="Schilthuizen M."/>
            <person name="Schranz E."/>
            <person name="Heidstra R."/>
            <person name="Miyata K."/>
            <person name="Fedorova E."/>
            <person name="Kohlen W."/>
            <person name="Bisseling T."/>
            <person name="Smit S."/>
            <person name="Geurts R."/>
        </authorList>
    </citation>
    <scope>NUCLEOTIDE SEQUENCE [LARGE SCALE GENOMIC DNA]</scope>
    <source>
        <strain evidence="2">cv. RG33-2</strain>
    </source>
</reference>
<dbReference type="InParanoid" id="A0A2P5FYA4"/>
<evidence type="ECO:0000313" key="1">
    <source>
        <dbReference type="EMBL" id="POO02737.1"/>
    </source>
</evidence>
<protein>
    <submittedName>
        <fullName evidence="1">Uncharacterized protein</fullName>
    </submittedName>
</protein>
<gene>
    <name evidence="1" type="ORF">TorRG33x02_017230</name>
</gene>